<evidence type="ECO:0000259" key="5">
    <source>
        <dbReference type="PROSITE" id="PS50072"/>
    </source>
</evidence>
<dbReference type="PRINTS" id="PR00153">
    <property type="entry name" value="CSAPPISMRASE"/>
</dbReference>
<dbReference type="GO" id="GO:0003755">
    <property type="term" value="F:peptidyl-prolyl cis-trans isomerase activity"/>
    <property type="evidence" value="ECO:0007669"/>
    <property type="project" value="UniProtKB-KW"/>
</dbReference>
<dbReference type="Pfam" id="PF00160">
    <property type="entry name" value="Pro_isomerase"/>
    <property type="match status" value="1"/>
</dbReference>
<dbReference type="PANTHER" id="PTHR45625">
    <property type="entry name" value="PEPTIDYL-PROLYL CIS-TRANS ISOMERASE-RELATED"/>
    <property type="match status" value="1"/>
</dbReference>
<evidence type="ECO:0000313" key="6">
    <source>
        <dbReference type="EMBL" id="CAB4959780.1"/>
    </source>
</evidence>
<feature type="compositionally biased region" description="Low complexity" evidence="4">
    <location>
        <begin position="41"/>
        <end position="72"/>
    </location>
</feature>
<keyword evidence="2" id="KW-0697">Rotamase</keyword>
<accession>A0A6J7KVU7</accession>
<evidence type="ECO:0000256" key="3">
    <source>
        <dbReference type="ARBA" id="ARBA00023235"/>
    </source>
</evidence>
<dbReference type="CDD" id="cd00317">
    <property type="entry name" value="cyclophilin"/>
    <property type="match status" value="1"/>
</dbReference>
<dbReference type="PROSITE" id="PS50072">
    <property type="entry name" value="CSA_PPIASE_2"/>
    <property type="match status" value="1"/>
</dbReference>
<feature type="compositionally biased region" description="Basic and acidic residues" evidence="4">
    <location>
        <begin position="77"/>
        <end position="93"/>
    </location>
</feature>
<proteinExistence type="predicted"/>
<feature type="region of interest" description="Disordered" evidence="4">
    <location>
        <begin position="31"/>
        <end position="98"/>
    </location>
</feature>
<dbReference type="PANTHER" id="PTHR45625:SF4">
    <property type="entry name" value="PEPTIDYLPROLYL ISOMERASE DOMAIN AND WD REPEAT-CONTAINING PROTEIN 1"/>
    <property type="match status" value="1"/>
</dbReference>
<dbReference type="InterPro" id="IPR029000">
    <property type="entry name" value="Cyclophilin-like_dom_sf"/>
</dbReference>
<name>A0A6J7KVU7_9ZZZZ</name>
<evidence type="ECO:0000256" key="1">
    <source>
        <dbReference type="ARBA" id="ARBA00013194"/>
    </source>
</evidence>
<evidence type="ECO:0000256" key="4">
    <source>
        <dbReference type="SAM" id="MobiDB-lite"/>
    </source>
</evidence>
<organism evidence="6">
    <name type="scientific">freshwater metagenome</name>
    <dbReference type="NCBI Taxonomy" id="449393"/>
    <lineage>
        <taxon>unclassified sequences</taxon>
        <taxon>metagenomes</taxon>
        <taxon>ecological metagenomes</taxon>
    </lineage>
</organism>
<dbReference type="InterPro" id="IPR044666">
    <property type="entry name" value="Cyclophilin_A-like"/>
</dbReference>
<protein>
    <recommendedName>
        <fullName evidence="1">peptidylprolyl isomerase</fullName>
        <ecNumber evidence="1">5.2.1.8</ecNumber>
    </recommendedName>
</protein>
<dbReference type="InterPro" id="IPR002130">
    <property type="entry name" value="Cyclophilin-type_PPIase_dom"/>
</dbReference>
<reference evidence="6" key="1">
    <citation type="submission" date="2020-05" db="EMBL/GenBank/DDBJ databases">
        <authorList>
            <person name="Chiriac C."/>
            <person name="Salcher M."/>
            <person name="Ghai R."/>
            <person name="Kavagutti S V."/>
        </authorList>
    </citation>
    <scope>NUCLEOTIDE SEQUENCE</scope>
</reference>
<dbReference type="EMBL" id="CAFBMK010000464">
    <property type="protein sequence ID" value="CAB4959780.1"/>
    <property type="molecule type" value="Genomic_DNA"/>
</dbReference>
<dbReference type="EC" id="5.2.1.8" evidence="1"/>
<dbReference type="Gene3D" id="2.40.100.10">
    <property type="entry name" value="Cyclophilin-like"/>
    <property type="match status" value="1"/>
</dbReference>
<sequence length="254" mass="25694">MASPSSSARPSAARRAALLLATAALVPGLAACGGDDDAEQASTASTATATTEATEATPPATTTEAEASATPTCRAVEQPEPRSGEPDQPEPRPARLTGSWTVTMRTSCGSFTIRLDTERQPKTTASFKALAASGFYDGLTFHRIVPGTVVQGGDPLGTGTGDAGYSVQETTPADAAYTRGTVAMAKSSVDPPGTSSSQFFVVTAPDGGYPPDYAIVGEVTKGMDVVDAIDAQNSGGDAPPVQPVVITRATAKKG</sequence>
<keyword evidence="3" id="KW-0413">Isomerase</keyword>
<dbReference type="SUPFAM" id="SSF50891">
    <property type="entry name" value="Cyclophilin-like"/>
    <property type="match status" value="1"/>
</dbReference>
<feature type="domain" description="PPIase cyclophilin-type" evidence="5">
    <location>
        <begin position="109"/>
        <end position="251"/>
    </location>
</feature>
<evidence type="ECO:0000256" key="2">
    <source>
        <dbReference type="ARBA" id="ARBA00023110"/>
    </source>
</evidence>
<gene>
    <name evidence="6" type="ORF">UFOPK3564_03985</name>
</gene>
<dbReference type="AlphaFoldDB" id="A0A6J7KVU7"/>